<gene>
    <name evidence="12" type="primary">bioF</name>
    <name evidence="12" type="ORF">HKW67_21715</name>
</gene>
<evidence type="ECO:0000256" key="7">
    <source>
        <dbReference type="ARBA" id="ARBA00022898"/>
    </source>
</evidence>
<dbReference type="Proteomes" id="UP000500938">
    <property type="component" value="Chromosome"/>
</dbReference>
<dbReference type="EMBL" id="CP053085">
    <property type="protein sequence ID" value="QJR37955.1"/>
    <property type="molecule type" value="Genomic_DNA"/>
</dbReference>
<dbReference type="AlphaFoldDB" id="A0A6M4IUS8"/>
<evidence type="ECO:0000256" key="1">
    <source>
        <dbReference type="ARBA" id="ARBA00001933"/>
    </source>
</evidence>
<dbReference type="UniPathway" id="UPA00078"/>
<dbReference type="Pfam" id="PF00155">
    <property type="entry name" value="Aminotran_1_2"/>
    <property type="match status" value="1"/>
</dbReference>
<feature type="modified residue" description="N6-(pyridoxal phosphate)lysine" evidence="9">
    <location>
        <position position="257"/>
    </location>
</feature>
<name>A0A6M4IUS8_9BACT</name>
<evidence type="ECO:0000256" key="3">
    <source>
        <dbReference type="ARBA" id="ARBA00010008"/>
    </source>
</evidence>
<comment type="subunit">
    <text evidence="4 10">Homodimer.</text>
</comment>
<keyword evidence="13" id="KW-1185">Reference proteome</keyword>
<evidence type="ECO:0000256" key="8">
    <source>
        <dbReference type="ARBA" id="ARBA00047715"/>
    </source>
</evidence>
<organism evidence="12 13">
    <name type="scientific">Gemmatimonas groenlandica</name>
    <dbReference type="NCBI Taxonomy" id="2732249"/>
    <lineage>
        <taxon>Bacteria</taxon>
        <taxon>Pseudomonadati</taxon>
        <taxon>Gemmatimonadota</taxon>
        <taxon>Gemmatimonadia</taxon>
        <taxon>Gemmatimonadales</taxon>
        <taxon>Gemmatimonadaceae</taxon>
        <taxon>Gemmatimonas</taxon>
    </lineage>
</organism>
<dbReference type="InterPro" id="IPR004723">
    <property type="entry name" value="AONS_Archaea/Proteobacteria"/>
</dbReference>
<evidence type="ECO:0000256" key="9">
    <source>
        <dbReference type="PIRSR" id="PIRSR604723-51"/>
    </source>
</evidence>
<evidence type="ECO:0000256" key="4">
    <source>
        <dbReference type="ARBA" id="ARBA00011738"/>
    </source>
</evidence>
<comment type="cofactor">
    <cofactor evidence="1 9 10">
        <name>pyridoxal 5'-phosphate</name>
        <dbReference type="ChEBI" id="CHEBI:597326"/>
    </cofactor>
</comment>
<dbReference type="KEGG" id="ggr:HKW67_21715"/>
<keyword evidence="6" id="KW-0093">Biotin biosynthesis</keyword>
<comment type="similarity">
    <text evidence="3 10">Belongs to the class-II pyridoxal-phosphate-dependent aminotransferase family. BioF subfamily.</text>
</comment>
<dbReference type="InterPro" id="IPR004839">
    <property type="entry name" value="Aminotransferase_I/II_large"/>
</dbReference>
<dbReference type="InterPro" id="IPR050087">
    <property type="entry name" value="AON_synthase_class-II"/>
</dbReference>
<dbReference type="Gene3D" id="3.40.640.10">
    <property type="entry name" value="Type I PLP-dependent aspartate aminotransferase-like (Major domain)"/>
    <property type="match status" value="1"/>
</dbReference>
<comment type="pathway">
    <text evidence="2 10">Cofactor biosynthesis; biotin biosynthesis.</text>
</comment>
<feature type="domain" description="Aminotransferase class I/classII large" evidence="11">
    <location>
        <begin position="58"/>
        <end position="399"/>
    </location>
</feature>
<dbReference type="SUPFAM" id="SSF53383">
    <property type="entry name" value="PLP-dependent transferases"/>
    <property type="match status" value="1"/>
</dbReference>
<accession>A0A6M4IUS8</accession>
<dbReference type="RefSeq" id="WP_171227392.1">
    <property type="nucleotide sequence ID" value="NZ_CP053085.1"/>
</dbReference>
<evidence type="ECO:0000256" key="10">
    <source>
        <dbReference type="RuleBase" id="RU003693"/>
    </source>
</evidence>
<protein>
    <recommendedName>
        <fullName evidence="10">8-amino-7-ketopelargonate synthase</fullName>
        <ecNumber evidence="10">2.3.1.47</ecNumber>
    </recommendedName>
</protein>
<reference evidence="12 13" key="1">
    <citation type="submission" date="2020-05" db="EMBL/GenBank/DDBJ databases">
        <title>Complete genome sequence of Gemmatimonas greenlandica TET16.</title>
        <authorList>
            <person name="Zeng Y."/>
        </authorList>
    </citation>
    <scope>NUCLEOTIDE SEQUENCE [LARGE SCALE GENOMIC DNA]</scope>
    <source>
        <strain evidence="12 13">TET16</strain>
    </source>
</reference>
<dbReference type="GO" id="GO:0009102">
    <property type="term" value="P:biotin biosynthetic process"/>
    <property type="evidence" value="ECO:0007669"/>
    <property type="project" value="UniProtKB-UniRule"/>
</dbReference>
<proteinExistence type="inferred from homology"/>
<dbReference type="PANTHER" id="PTHR13693">
    <property type="entry name" value="CLASS II AMINOTRANSFERASE/8-AMINO-7-OXONONANOATE SYNTHASE"/>
    <property type="match status" value="1"/>
</dbReference>
<evidence type="ECO:0000256" key="6">
    <source>
        <dbReference type="ARBA" id="ARBA00022756"/>
    </source>
</evidence>
<keyword evidence="5 10" id="KW-0808">Transferase</keyword>
<keyword evidence="7 9" id="KW-0663">Pyridoxal phosphate</keyword>
<dbReference type="EC" id="2.3.1.47" evidence="10"/>
<dbReference type="GO" id="GO:0030170">
    <property type="term" value="F:pyridoxal phosphate binding"/>
    <property type="evidence" value="ECO:0007669"/>
    <property type="project" value="InterPro"/>
</dbReference>
<sequence>MSSLMVDPTAFPDAAETRGMDAALDEELQALQRAGLRRTLRQVHQRRAGTVLLNGERVADFASNDYLGLAADPRLARAATAVLQAEGMGAGAARLISGNHPIHEVLERSLARFKGSEHALLFPSGYMANIGAIPALVGAGDVIYSDALSHASLIDGCRLSKATIRVFPHADIDTLAAMLAADRHTFRRALIVVEGIFSMDGDLFPLDQLVPLARRYDAWTYVDDAHGTGVLGATGAGSVEHFGMTGQIDVVVGTLGKALGTSGAYVAGSQVLVDYLTSRARSFIFTTGAPAAIAAATLESLRIVQVESWRRDAVRARATRLRDRLRAAGREAPGMPDGHIVPIMIGDPMLTMRFVADLRRRGFLVGGVRPPTVPAGTSRLRISVSAVHPMELVDNLAANLIDAMRGMPV</sequence>
<dbReference type="Gene3D" id="3.90.1150.10">
    <property type="entry name" value="Aspartate Aminotransferase, domain 1"/>
    <property type="match status" value="1"/>
</dbReference>
<evidence type="ECO:0000313" key="12">
    <source>
        <dbReference type="EMBL" id="QJR37955.1"/>
    </source>
</evidence>
<keyword evidence="12" id="KW-0012">Acyltransferase</keyword>
<dbReference type="InterPro" id="IPR015422">
    <property type="entry name" value="PyrdxlP-dep_Trfase_small"/>
</dbReference>
<dbReference type="InterPro" id="IPR015421">
    <property type="entry name" value="PyrdxlP-dep_Trfase_major"/>
</dbReference>
<dbReference type="GO" id="GO:0008710">
    <property type="term" value="F:8-amino-7-oxononanoate synthase activity"/>
    <property type="evidence" value="ECO:0007669"/>
    <property type="project" value="UniProtKB-UniRule"/>
</dbReference>
<evidence type="ECO:0000256" key="2">
    <source>
        <dbReference type="ARBA" id="ARBA00004746"/>
    </source>
</evidence>
<dbReference type="InterPro" id="IPR015424">
    <property type="entry name" value="PyrdxlP-dep_Trfase"/>
</dbReference>
<dbReference type="NCBIfam" id="TIGR00858">
    <property type="entry name" value="bioF"/>
    <property type="match status" value="1"/>
</dbReference>
<evidence type="ECO:0000313" key="13">
    <source>
        <dbReference type="Proteomes" id="UP000500938"/>
    </source>
</evidence>
<evidence type="ECO:0000259" key="11">
    <source>
        <dbReference type="Pfam" id="PF00155"/>
    </source>
</evidence>
<dbReference type="CDD" id="cd06454">
    <property type="entry name" value="KBL_like"/>
    <property type="match status" value="1"/>
</dbReference>
<evidence type="ECO:0000256" key="5">
    <source>
        <dbReference type="ARBA" id="ARBA00022679"/>
    </source>
</evidence>
<dbReference type="PROSITE" id="PS00599">
    <property type="entry name" value="AA_TRANSFER_CLASS_2"/>
    <property type="match status" value="1"/>
</dbReference>
<dbReference type="PANTHER" id="PTHR13693:SF100">
    <property type="entry name" value="8-AMINO-7-OXONONANOATE SYNTHASE"/>
    <property type="match status" value="1"/>
</dbReference>
<dbReference type="InterPro" id="IPR001917">
    <property type="entry name" value="Aminotrans_II_pyridoxalP_BS"/>
</dbReference>
<comment type="function">
    <text evidence="10">Catalyzes the decarboxylative condensation of pimeloyl-[acyl-carrier protein] and L-alanine to produce 8-amino-7-oxononanoate (AON), [acyl-carrier protein], and carbon dioxide.</text>
</comment>
<comment type="catalytic activity">
    <reaction evidence="8 10">
        <text>6-carboxyhexanoyl-[ACP] + L-alanine + H(+) = (8S)-8-amino-7-oxononanoate + holo-[ACP] + CO2</text>
        <dbReference type="Rhea" id="RHEA:42288"/>
        <dbReference type="Rhea" id="RHEA-COMP:9685"/>
        <dbReference type="Rhea" id="RHEA-COMP:9955"/>
        <dbReference type="ChEBI" id="CHEBI:15378"/>
        <dbReference type="ChEBI" id="CHEBI:16526"/>
        <dbReference type="ChEBI" id="CHEBI:57972"/>
        <dbReference type="ChEBI" id="CHEBI:64479"/>
        <dbReference type="ChEBI" id="CHEBI:78846"/>
        <dbReference type="ChEBI" id="CHEBI:149468"/>
        <dbReference type="EC" id="2.3.1.47"/>
    </reaction>
</comment>